<dbReference type="Pfam" id="PF05729">
    <property type="entry name" value="NACHT"/>
    <property type="match status" value="1"/>
</dbReference>
<evidence type="ECO:0000256" key="1">
    <source>
        <dbReference type="ARBA" id="ARBA00022737"/>
    </source>
</evidence>
<dbReference type="InterPro" id="IPR027417">
    <property type="entry name" value="P-loop_NTPase"/>
</dbReference>
<dbReference type="Proteomes" id="UP001642540">
    <property type="component" value="Unassembled WGS sequence"/>
</dbReference>
<keyword evidence="6" id="KW-1185">Reference proteome</keyword>
<dbReference type="EMBL" id="CAXLJM020000068">
    <property type="protein sequence ID" value="CAL8124415.1"/>
    <property type="molecule type" value="Genomic_DNA"/>
</dbReference>
<dbReference type="InterPro" id="IPR036770">
    <property type="entry name" value="Ankyrin_rpt-contain_sf"/>
</dbReference>
<dbReference type="PROSITE" id="PS50837">
    <property type="entry name" value="NACHT"/>
    <property type="match status" value="1"/>
</dbReference>
<dbReference type="SUPFAM" id="SSF48403">
    <property type="entry name" value="Ankyrin repeat"/>
    <property type="match status" value="2"/>
</dbReference>
<dbReference type="PROSITE" id="PS50297">
    <property type="entry name" value="ANK_REP_REGION"/>
    <property type="match status" value="2"/>
</dbReference>
<feature type="repeat" description="ANK" evidence="3">
    <location>
        <begin position="2196"/>
        <end position="2232"/>
    </location>
</feature>
<proteinExistence type="predicted"/>
<evidence type="ECO:0000256" key="3">
    <source>
        <dbReference type="PROSITE-ProRule" id="PRU00023"/>
    </source>
</evidence>
<evidence type="ECO:0000313" key="6">
    <source>
        <dbReference type="Proteomes" id="UP001642540"/>
    </source>
</evidence>
<feature type="repeat" description="ANK" evidence="3">
    <location>
        <begin position="1051"/>
        <end position="1084"/>
    </location>
</feature>
<sequence length="2265" mass="259723">MDTITLEATPEQYYYTAVDKMLISSCQILQQLFQARWAKHHGQDWEQGNYNQVKKTHETLAKKKQKLTGAEKEKLEGCIEDWDMTLLFKLLMNLWTEMEREYKVENDAVSQLKKLRNLWAHSSSHMISENDYNLMKEIFTKSLKTLKVKENEIKEMIERAEATSIPQEGNTSNYKDITTLTKWDDLSNGLKSAMGNNKETYYQGKRIKLKSLNEQLELSNLDGVLLVKLANGEIPSVVNNQVPDKLQYNVNRRVKSRNKLKRELFQIISNDVIVVQGMEKHELTSLVGGQETDVSGSQINRLTVRFILLEYEPDYEKICKLTSAPVHWIRFKNNNYEWVKSSGSVKNLQKYVQETQDSFEEEELATTTSHYKVTVISDTPGMGKTVLLANIAHQIMRQQPNMIVRFIVIKELVQSLNKKKKALDVDSIVSLIAEQSSEFEYGQKLIVNSLKSTPSILMFDGFDEVLSQDINTALMVLKTVVEELTLVRVYVTTRPHMREQLENGLHVLGFTISPFDKADQINFLIKFWNFEGVPINKSVHEFAKICLNALSSRITDLERDIAGIPLQCRLLAEVYTESVMRCSQVGYEAYHNSIVVTTSIFEMYEMHMNMRFQKIAASESVFKRLWTILLNTKSQYDAIKTSHMYYALALLFPDYVHEFEKDINPTIPLQNLCALGIVEKTESKTPRFIHRTFAEYLIAWLVVEMKPNEKFLSFLLNILLGTNSSKEYMSTPFGNSDPVSSHNFNFPVITYFINGFTKKLEKIHATKDPSSNHGLKNKISMMLTDSVQHKQVTRIFSAAAVNDFAHVPLAVTVTLSCQDFQSHAHIENPYLSDLLLITAKFCGVELMKTYCSQLDLTTMQFFYSKSGSFYITPLHVAIQRGQYALVEYLVRSYKHQLYNLRYLLHFCVFESKNESSLTIKDKIQIIKLLMGKNKSLANEQLPDGSTPFMQKNASLELVECLIVEGADVNICDKREETVLHKIVETHISPEAYHRVLLALREKGFEHINKPNFKGVIPLHCAVENVNVLKETLQVFKTCVEADVDFNDVDNAGDSVLFYAIRGRRSAPVIQMLIDFGADLNHANKRGKNVLHICTKYGNYDALKYLLDNYPLDVNKDDAIALSAGIRAKKPLHYAIMKRSKSYEMMQKLLIEKGADLSHRSDFSSKSQFIQAFNPGKGLNVNILQFMEKHGLEITPKVATNALNEVLLNKNIMSWEIDKEFLEMLEYLVEKGGYVRAGYEYEELSPWDFEFVKKNLNAIIQATDISPLFLTQALKYKLLTEQELTEIKRLATNVRKSEYFYKTAEGKEGSFERICLISLSSNQMNMFLLLRQCLQALRNMFVTPPPRVIQFINSPQNGVMVVLTHSLYLGIRRIREAIGSEAILIEEHDIPRVESVKSDKVIVLKCRVVTDQLVSKLLLLHCKFICVSTKMNGDLENCIVVSDTYTWEDIGSEIVNAFRFIVDGKLCRVNELFASPEILQMLPENDAFRRDYSNEVASFKVGHEVGMGNDSGGSSLSNSIFHYILHDKLTFFGITEQELKQIGKFGQSIGHYGGDLENLDYIILEHPDQFQEICNQTTLTVHLIEHNEGRFKLVRTFGSDNEIKPFLETKKLCDTFPLCKNCKGDYDQLLVHFTFNNYNSFQNERVVEWRARICELLPRMLELLELQDTRELLQLTKLLKSSNLEFNQTDELSTKVEQITVLMEVFVENLKCSESEWKKLQCVAVNTVLPNFVKNVETSGLEKYEKTGVLRYKDNSLVFVHETVSAYIIAELIMVNERTAINELLDLDSLRFEIYENFFQSHVLLMRTRRYNIDLLEAFSYPTSPINIFKNNRILYFIESHINNECFDNPLTNHLKSNSSSDLASKWIFACVYANRFHLLQMLFTLGIQSLFTKWEQLLMLAVKCGDIPIIDLVVNRYLIQQSSKHIQDLEFKLESVDRYFEETITILHAAILRGNFSVITHLLNHYGFKDTLNHPVMCDILHFCVIDTNKNMSQEEISNRKSIIQLFLQFNPLVINQRDKINRTALLVPNIHVELIIHLIKLGVDVYATDGGDDCNNILHVFPTYLSPEEFDAVVKTLNDMGHSKIFDLIKGRWMVAPLYCAVDNIEVLDSTLELFSSVKVDFNCVFSDGDTVLISAIIKRRSMRLLDALVRGGSDINKTGQHHRTVLHVAARYGNLSALRHFIMKGCDVNATDAYGDTPLHLGIKNLYNDSVQEVVQMLVRNGAHVNKVGKKQQTPLSLAIDRNKRQKEDLGSTIEFLKHAGAR</sequence>
<reference evidence="5 6" key="1">
    <citation type="submission" date="2024-08" db="EMBL/GenBank/DDBJ databases">
        <authorList>
            <person name="Cucini C."/>
            <person name="Frati F."/>
        </authorList>
    </citation>
    <scope>NUCLEOTIDE SEQUENCE [LARGE SCALE GENOMIC DNA]</scope>
</reference>
<evidence type="ECO:0000259" key="4">
    <source>
        <dbReference type="PROSITE" id="PS50837"/>
    </source>
</evidence>
<dbReference type="InterPro" id="IPR007111">
    <property type="entry name" value="NACHT_NTPase"/>
</dbReference>
<dbReference type="PROSITE" id="PS50088">
    <property type="entry name" value="ANK_REPEAT"/>
    <property type="match status" value="4"/>
</dbReference>
<dbReference type="Gene3D" id="3.40.50.300">
    <property type="entry name" value="P-loop containing nucleotide triphosphate hydrolases"/>
    <property type="match status" value="1"/>
</dbReference>
<evidence type="ECO:0000256" key="2">
    <source>
        <dbReference type="ARBA" id="ARBA00023043"/>
    </source>
</evidence>
<dbReference type="PANTHER" id="PTHR24198:SF165">
    <property type="entry name" value="ANKYRIN REPEAT-CONTAINING PROTEIN-RELATED"/>
    <property type="match status" value="1"/>
</dbReference>
<protein>
    <recommendedName>
        <fullName evidence="4">NACHT domain-containing protein</fullName>
    </recommendedName>
</protein>
<name>A0ABP1RAC0_9HEXA</name>
<dbReference type="Gene3D" id="1.25.40.20">
    <property type="entry name" value="Ankyrin repeat-containing domain"/>
    <property type="match status" value="3"/>
</dbReference>
<feature type="repeat" description="ANK" evidence="3">
    <location>
        <begin position="1126"/>
        <end position="1161"/>
    </location>
</feature>
<dbReference type="PANTHER" id="PTHR24198">
    <property type="entry name" value="ANKYRIN REPEAT AND PROTEIN KINASE DOMAIN-CONTAINING PROTEIN"/>
    <property type="match status" value="1"/>
</dbReference>
<comment type="caution">
    <text evidence="5">The sequence shown here is derived from an EMBL/GenBank/DDBJ whole genome shotgun (WGS) entry which is preliminary data.</text>
</comment>
<dbReference type="SMART" id="SM00248">
    <property type="entry name" value="ANK"/>
    <property type="match status" value="14"/>
</dbReference>
<feature type="domain" description="NACHT" evidence="4">
    <location>
        <begin position="372"/>
        <end position="495"/>
    </location>
</feature>
<dbReference type="Pfam" id="PF12796">
    <property type="entry name" value="Ank_2"/>
    <property type="match status" value="2"/>
</dbReference>
<accession>A0ABP1RAC0</accession>
<dbReference type="SUPFAM" id="SSF52540">
    <property type="entry name" value="P-loop containing nucleoside triphosphate hydrolases"/>
    <property type="match status" value="1"/>
</dbReference>
<dbReference type="InterPro" id="IPR002110">
    <property type="entry name" value="Ankyrin_rpt"/>
</dbReference>
<evidence type="ECO:0000313" key="5">
    <source>
        <dbReference type="EMBL" id="CAL8124415.1"/>
    </source>
</evidence>
<keyword evidence="1" id="KW-0677">Repeat</keyword>
<gene>
    <name evidence="5" type="ORF">ODALV1_LOCUS20604</name>
</gene>
<organism evidence="5 6">
    <name type="scientific">Orchesella dallaii</name>
    <dbReference type="NCBI Taxonomy" id="48710"/>
    <lineage>
        <taxon>Eukaryota</taxon>
        <taxon>Metazoa</taxon>
        <taxon>Ecdysozoa</taxon>
        <taxon>Arthropoda</taxon>
        <taxon>Hexapoda</taxon>
        <taxon>Collembola</taxon>
        <taxon>Entomobryomorpha</taxon>
        <taxon>Entomobryoidea</taxon>
        <taxon>Orchesellidae</taxon>
        <taxon>Orchesellinae</taxon>
        <taxon>Orchesella</taxon>
    </lineage>
</organism>
<keyword evidence="2 3" id="KW-0040">ANK repeat</keyword>
<feature type="repeat" description="ANK" evidence="3">
    <location>
        <begin position="2163"/>
        <end position="2195"/>
    </location>
</feature>